<organism evidence="2 3">
    <name type="scientific">Dendrothele bispora (strain CBS 962.96)</name>
    <dbReference type="NCBI Taxonomy" id="1314807"/>
    <lineage>
        <taxon>Eukaryota</taxon>
        <taxon>Fungi</taxon>
        <taxon>Dikarya</taxon>
        <taxon>Basidiomycota</taxon>
        <taxon>Agaricomycotina</taxon>
        <taxon>Agaricomycetes</taxon>
        <taxon>Agaricomycetidae</taxon>
        <taxon>Agaricales</taxon>
        <taxon>Agaricales incertae sedis</taxon>
        <taxon>Dendrothele</taxon>
    </lineage>
</organism>
<gene>
    <name evidence="2" type="ORF">K435DRAFT_621759</name>
</gene>
<evidence type="ECO:0000256" key="1">
    <source>
        <dbReference type="SAM" id="MobiDB-lite"/>
    </source>
</evidence>
<sequence length="142" mass="16261">MGRHADSETLKARKRRELMDSLYTEALLLYQHEHSPDMTFLEGLCAICDKITLHYYERTGKQPPEALQKSTLQQYTKNGVPKSQSNSEQGYLTRGEAREIVGYCLEMADRGFPLTHQDLRIEVNSILRARLGDLFEGVGAQW</sequence>
<feature type="non-terminal residue" evidence="2">
    <location>
        <position position="142"/>
    </location>
</feature>
<accession>A0A4S8LE95</accession>
<reference evidence="2 3" key="1">
    <citation type="journal article" date="2019" name="Nat. Ecol. Evol.">
        <title>Megaphylogeny resolves global patterns of mushroom evolution.</title>
        <authorList>
            <person name="Varga T."/>
            <person name="Krizsan K."/>
            <person name="Foldi C."/>
            <person name="Dima B."/>
            <person name="Sanchez-Garcia M."/>
            <person name="Sanchez-Ramirez S."/>
            <person name="Szollosi G.J."/>
            <person name="Szarkandi J.G."/>
            <person name="Papp V."/>
            <person name="Albert L."/>
            <person name="Andreopoulos W."/>
            <person name="Angelini C."/>
            <person name="Antonin V."/>
            <person name="Barry K.W."/>
            <person name="Bougher N.L."/>
            <person name="Buchanan P."/>
            <person name="Buyck B."/>
            <person name="Bense V."/>
            <person name="Catcheside P."/>
            <person name="Chovatia M."/>
            <person name="Cooper J."/>
            <person name="Damon W."/>
            <person name="Desjardin D."/>
            <person name="Finy P."/>
            <person name="Geml J."/>
            <person name="Haridas S."/>
            <person name="Hughes K."/>
            <person name="Justo A."/>
            <person name="Karasinski D."/>
            <person name="Kautmanova I."/>
            <person name="Kiss B."/>
            <person name="Kocsube S."/>
            <person name="Kotiranta H."/>
            <person name="LaButti K.M."/>
            <person name="Lechner B.E."/>
            <person name="Liimatainen K."/>
            <person name="Lipzen A."/>
            <person name="Lukacs Z."/>
            <person name="Mihaltcheva S."/>
            <person name="Morgado L.N."/>
            <person name="Niskanen T."/>
            <person name="Noordeloos M.E."/>
            <person name="Ohm R.A."/>
            <person name="Ortiz-Santana B."/>
            <person name="Ovrebo C."/>
            <person name="Racz N."/>
            <person name="Riley R."/>
            <person name="Savchenko A."/>
            <person name="Shiryaev A."/>
            <person name="Soop K."/>
            <person name="Spirin V."/>
            <person name="Szebenyi C."/>
            <person name="Tomsovsky M."/>
            <person name="Tulloss R.E."/>
            <person name="Uehling J."/>
            <person name="Grigoriev I.V."/>
            <person name="Vagvolgyi C."/>
            <person name="Papp T."/>
            <person name="Martin F.M."/>
            <person name="Miettinen O."/>
            <person name="Hibbett D.S."/>
            <person name="Nagy L.G."/>
        </authorList>
    </citation>
    <scope>NUCLEOTIDE SEQUENCE [LARGE SCALE GENOMIC DNA]</scope>
    <source>
        <strain evidence="2 3">CBS 962.96</strain>
    </source>
</reference>
<name>A0A4S8LE95_DENBC</name>
<feature type="compositionally biased region" description="Polar residues" evidence="1">
    <location>
        <begin position="68"/>
        <end position="90"/>
    </location>
</feature>
<dbReference type="AlphaFoldDB" id="A0A4S8LE95"/>
<evidence type="ECO:0000313" key="2">
    <source>
        <dbReference type="EMBL" id="THU87296.1"/>
    </source>
</evidence>
<keyword evidence="3" id="KW-1185">Reference proteome</keyword>
<evidence type="ECO:0000313" key="3">
    <source>
        <dbReference type="Proteomes" id="UP000297245"/>
    </source>
</evidence>
<proteinExistence type="predicted"/>
<dbReference type="EMBL" id="ML179457">
    <property type="protein sequence ID" value="THU87296.1"/>
    <property type="molecule type" value="Genomic_DNA"/>
</dbReference>
<dbReference type="Proteomes" id="UP000297245">
    <property type="component" value="Unassembled WGS sequence"/>
</dbReference>
<feature type="region of interest" description="Disordered" evidence="1">
    <location>
        <begin position="64"/>
        <end position="91"/>
    </location>
</feature>
<evidence type="ECO:0008006" key="4">
    <source>
        <dbReference type="Google" id="ProtNLM"/>
    </source>
</evidence>
<protein>
    <recommendedName>
        <fullName evidence="4">HTH CENPB-type domain-containing protein</fullName>
    </recommendedName>
</protein>
<dbReference type="OrthoDB" id="2668963at2759"/>